<dbReference type="NCBIfam" id="NF033484">
    <property type="entry name" value="Stp1_PP2C_phos"/>
    <property type="match status" value="1"/>
</dbReference>
<dbReference type="Pfam" id="PF13672">
    <property type="entry name" value="PP2C_2"/>
    <property type="match status" value="1"/>
</dbReference>
<gene>
    <name evidence="2" type="ORF">METZ01_LOCUS421349</name>
</gene>
<dbReference type="PANTHER" id="PTHR13832:SF827">
    <property type="entry name" value="PROTEIN PHOSPHATASE 1L"/>
    <property type="match status" value="1"/>
</dbReference>
<feature type="domain" description="PPM-type phosphatase" evidence="1">
    <location>
        <begin position="26"/>
        <end position="270"/>
    </location>
</feature>
<dbReference type="InterPro" id="IPR015655">
    <property type="entry name" value="PP2C"/>
</dbReference>
<feature type="non-terminal residue" evidence="2">
    <location>
        <position position="1"/>
    </location>
</feature>
<evidence type="ECO:0000313" key="2">
    <source>
        <dbReference type="EMBL" id="SVD68495.1"/>
    </source>
</evidence>
<accession>A0A382XD24</accession>
<dbReference type="EMBL" id="UINC01166504">
    <property type="protein sequence ID" value="SVD68495.1"/>
    <property type="molecule type" value="Genomic_DNA"/>
</dbReference>
<dbReference type="SMART" id="SM00332">
    <property type="entry name" value="PP2Cc"/>
    <property type="match status" value="1"/>
</dbReference>
<name>A0A382XD24_9ZZZZ</name>
<proteinExistence type="predicted"/>
<dbReference type="AlphaFoldDB" id="A0A382XD24"/>
<organism evidence="2">
    <name type="scientific">marine metagenome</name>
    <dbReference type="NCBI Taxonomy" id="408172"/>
    <lineage>
        <taxon>unclassified sequences</taxon>
        <taxon>metagenomes</taxon>
        <taxon>ecological metagenomes</taxon>
    </lineage>
</organism>
<dbReference type="SMART" id="SM00331">
    <property type="entry name" value="PP2C_SIG"/>
    <property type="match status" value="1"/>
</dbReference>
<dbReference type="PROSITE" id="PS51746">
    <property type="entry name" value="PPM_2"/>
    <property type="match status" value="1"/>
</dbReference>
<reference evidence="2" key="1">
    <citation type="submission" date="2018-05" db="EMBL/GenBank/DDBJ databases">
        <authorList>
            <person name="Lanie J.A."/>
            <person name="Ng W.-L."/>
            <person name="Kazmierczak K.M."/>
            <person name="Andrzejewski T.M."/>
            <person name="Davidsen T.M."/>
            <person name="Wayne K.J."/>
            <person name="Tettelin H."/>
            <person name="Glass J.I."/>
            <person name="Rusch D."/>
            <person name="Podicherti R."/>
            <person name="Tsui H.-C.T."/>
            <person name="Winkler M.E."/>
        </authorList>
    </citation>
    <scope>NUCLEOTIDE SEQUENCE</scope>
</reference>
<feature type="non-terminal residue" evidence="2">
    <location>
        <position position="271"/>
    </location>
</feature>
<dbReference type="InterPro" id="IPR036457">
    <property type="entry name" value="PPM-type-like_dom_sf"/>
</dbReference>
<dbReference type="SUPFAM" id="SSF81606">
    <property type="entry name" value="PP2C-like"/>
    <property type="match status" value="1"/>
</dbReference>
<dbReference type="GO" id="GO:0004722">
    <property type="term" value="F:protein serine/threonine phosphatase activity"/>
    <property type="evidence" value="ECO:0007669"/>
    <property type="project" value="InterPro"/>
</dbReference>
<evidence type="ECO:0000259" key="1">
    <source>
        <dbReference type="PROSITE" id="PS51746"/>
    </source>
</evidence>
<dbReference type="PANTHER" id="PTHR13832">
    <property type="entry name" value="PROTEIN PHOSPHATASE 2C"/>
    <property type="match status" value="1"/>
</dbReference>
<dbReference type="InterPro" id="IPR001932">
    <property type="entry name" value="PPM-type_phosphatase-like_dom"/>
</dbReference>
<dbReference type="Gene3D" id="3.60.40.10">
    <property type="entry name" value="PPM-type phosphatase domain"/>
    <property type="match status" value="1"/>
</dbReference>
<protein>
    <recommendedName>
        <fullName evidence="1">PPM-type phosphatase domain-containing protein</fullName>
    </recommendedName>
</protein>
<dbReference type="CDD" id="cd00143">
    <property type="entry name" value="PP2Cc"/>
    <property type="match status" value="1"/>
</dbReference>
<sequence length="271" mass="29191">NPNLNKGSPADMKIPFIKRVKNLKIDSVFVTDVGLKRSNNEDSGISVSGPESPSGTQGVFIVADGMGGHESGEVASSMAVESLLGELTNMVEDITIPPGGYSELIRRMVRNANAKIRKAGKADKPQSMGTTCTACVVKDRKAHIVHVGDSRAYLLRDGDLRQLTEDHSYVAEQVALGRMTSEEARVHPRRNVITRALGTSGKVECDIITLELFAKDIVFISSDGLHGLVPDIEIKQALTDLPFKKGVSWLMNRALENGGTDNVTIAAGLIR</sequence>